<evidence type="ECO:0000313" key="3">
    <source>
        <dbReference type="Proteomes" id="UP001218218"/>
    </source>
</evidence>
<accession>A0AAD7ELW5</accession>
<sequence length="365" mass="40350">MRFKLEPCCCCRRSGLLSDPKREIANVHKCMDVIRLCESRWQLAGMLGDVLGELASFCQLPASHTRAGEPNADNQPPADAIFDILPSSRSWRQPDIQPPQHEAPFPPFPSSLFANGDHTDPEIPDFVPMPTSSPIINRQRTPYLTFCLPDIQPPQNEAPFPPFPSSLFASGDHTDPEIADFVPPNPMPTSSTSAIQPEDDTYTDPAQASRELAAMMNHLDRDVMAVWTNAPTGLGASDWGAYFSYFSETLSALGETVRNGASDACRGITVLTAVAFMKIAGGAAVIEDTEERGELDDMVKRVYASELDDPAGDWGAVFCCRHLDVSSFVKRGLEKRREKREAYQQNAGTWKRDKPSMGFRRGEPW</sequence>
<keyword evidence="3" id="KW-1185">Reference proteome</keyword>
<protein>
    <submittedName>
        <fullName evidence="2">Uncharacterized protein</fullName>
    </submittedName>
</protein>
<feature type="region of interest" description="Disordered" evidence="1">
    <location>
        <begin position="335"/>
        <end position="365"/>
    </location>
</feature>
<dbReference type="Proteomes" id="UP001218218">
    <property type="component" value="Unassembled WGS sequence"/>
</dbReference>
<feature type="compositionally biased region" description="Basic and acidic residues" evidence="1">
    <location>
        <begin position="350"/>
        <end position="365"/>
    </location>
</feature>
<proteinExistence type="predicted"/>
<comment type="caution">
    <text evidence="2">The sequence shown here is derived from an EMBL/GenBank/DDBJ whole genome shotgun (WGS) entry which is preliminary data.</text>
</comment>
<evidence type="ECO:0000313" key="2">
    <source>
        <dbReference type="EMBL" id="KAJ7339068.1"/>
    </source>
</evidence>
<gene>
    <name evidence="2" type="ORF">DFH08DRAFT_812460</name>
</gene>
<reference evidence="2" key="1">
    <citation type="submission" date="2023-03" db="EMBL/GenBank/DDBJ databases">
        <title>Massive genome expansion in bonnet fungi (Mycena s.s.) driven by repeated elements and novel gene families across ecological guilds.</title>
        <authorList>
            <consortium name="Lawrence Berkeley National Laboratory"/>
            <person name="Harder C.B."/>
            <person name="Miyauchi S."/>
            <person name="Viragh M."/>
            <person name="Kuo A."/>
            <person name="Thoen E."/>
            <person name="Andreopoulos B."/>
            <person name="Lu D."/>
            <person name="Skrede I."/>
            <person name="Drula E."/>
            <person name="Henrissat B."/>
            <person name="Morin E."/>
            <person name="Kohler A."/>
            <person name="Barry K."/>
            <person name="LaButti K."/>
            <person name="Morin E."/>
            <person name="Salamov A."/>
            <person name="Lipzen A."/>
            <person name="Mereny Z."/>
            <person name="Hegedus B."/>
            <person name="Baldrian P."/>
            <person name="Stursova M."/>
            <person name="Weitz H."/>
            <person name="Taylor A."/>
            <person name="Grigoriev I.V."/>
            <person name="Nagy L.G."/>
            <person name="Martin F."/>
            <person name="Kauserud H."/>
        </authorList>
    </citation>
    <scope>NUCLEOTIDE SEQUENCE</scope>
    <source>
        <strain evidence="2">CBHHK002</strain>
    </source>
</reference>
<organism evidence="2 3">
    <name type="scientific">Mycena albidolilacea</name>
    <dbReference type="NCBI Taxonomy" id="1033008"/>
    <lineage>
        <taxon>Eukaryota</taxon>
        <taxon>Fungi</taxon>
        <taxon>Dikarya</taxon>
        <taxon>Basidiomycota</taxon>
        <taxon>Agaricomycotina</taxon>
        <taxon>Agaricomycetes</taxon>
        <taxon>Agaricomycetidae</taxon>
        <taxon>Agaricales</taxon>
        <taxon>Marasmiineae</taxon>
        <taxon>Mycenaceae</taxon>
        <taxon>Mycena</taxon>
    </lineage>
</organism>
<evidence type="ECO:0000256" key="1">
    <source>
        <dbReference type="SAM" id="MobiDB-lite"/>
    </source>
</evidence>
<dbReference type="AlphaFoldDB" id="A0AAD7ELW5"/>
<name>A0AAD7ELW5_9AGAR</name>
<dbReference type="EMBL" id="JARIHO010000028">
    <property type="protein sequence ID" value="KAJ7339068.1"/>
    <property type="molecule type" value="Genomic_DNA"/>
</dbReference>